<feature type="region of interest" description="Disordered" evidence="2">
    <location>
        <begin position="393"/>
        <end position="423"/>
    </location>
</feature>
<dbReference type="EMBL" id="BKCJ010008153">
    <property type="protein sequence ID" value="GEU80833.1"/>
    <property type="molecule type" value="Genomic_DNA"/>
</dbReference>
<gene>
    <name evidence="3" type="ORF">Tci_052811</name>
</gene>
<name>A0A6L2N3Z9_TANCI</name>
<feature type="compositionally biased region" description="Basic and acidic residues" evidence="2">
    <location>
        <begin position="397"/>
        <end position="414"/>
    </location>
</feature>
<evidence type="ECO:0000313" key="3">
    <source>
        <dbReference type="EMBL" id="GEU80833.1"/>
    </source>
</evidence>
<reference evidence="3" key="1">
    <citation type="journal article" date="2019" name="Sci. Rep.">
        <title>Draft genome of Tanacetum cinerariifolium, the natural source of mosquito coil.</title>
        <authorList>
            <person name="Yamashiro T."/>
            <person name="Shiraishi A."/>
            <person name="Satake H."/>
            <person name="Nakayama K."/>
        </authorList>
    </citation>
    <scope>NUCLEOTIDE SEQUENCE</scope>
</reference>
<proteinExistence type="predicted"/>
<evidence type="ECO:0000256" key="1">
    <source>
        <dbReference type="SAM" id="Coils"/>
    </source>
</evidence>
<sequence length="838" mass="95950">DEFIKSSVENLVPNLSESKDLSNSECDVPTCDDFTTFSNLLFDAHDDFSSCDDESFSDEDISKEIYSNPLFDEETISMKIDPHHFNVESDLIESLLNHDSSIISSSSKIDSLLDEFAGKLILLKSILPGIDETDCDPEEEIRLIEKFLHDNSSPRPPKEFISENSDAKIESFSPSPIPFKDSDSLINDSLLLLENESIHFDIPSSHRLPTKPLDDDSRILTVKVTIVANSTTEAEYVAAVNCCRQVLWIQNQMLDYRFNLMNTKIYIDNESTICIMKNLVFHSKTKHIEIRYHFIRDSYEKKLIQVIKIHRGKNVANLLTKAFDVSSAKTTAWNEFSNTMAYAIICLADNQKFNFSKYIFDNMVKSLKGRVKFYLFPRFLQVFLNKQVEGMPRRKQRKEEEVSHDESQDEDHVPKPSSDPLPSGEDSFILNELMVLCTSLKEQVLDLQQEKAAQAKEIVALKKKVSKLNKWRKSRSRGLKRLEKSGSGRMIEEIDQYAEIALDAETQGRTNDDEMFKVDDLVGEEVVKETTTGVKDSAASTTDVTEDEITVAHALAALKSTKPKVVVQEQEMSTTILAATTIVTTDVPTLKAKGIVFHKQNQSQIPTVSSSKDKGKAKMIKPKIPTKRKEQMRIDEEYFRELEAEEQKAARLSRAQKDEEANNFWDNMQAMMDADRLLAERLQAREREELSELWIQKHKKVVQKIAEHLESDISKKQKVDENVEPIIDDFEELKKYMEIVLDDGDEVLIEATPISSRYPTIILYKIHKEGKKNYFKIIRADGLCPTLVDDCQHQRVSCTKQEYSFIPLESLNHFDLICYKMKDDHTMIGGCCVKVRFD</sequence>
<dbReference type="CDD" id="cd09272">
    <property type="entry name" value="RNase_HI_RT_Ty1"/>
    <property type="match status" value="1"/>
</dbReference>
<dbReference type="PANTHER" id="PTHR11439:SF495">
    <property type="entry name" value="REVERSE TRANSCRIPTASE, RNA-DEPENDENT DNA POLYMERASE-RELATED"/>
    <property type="match status" value="1"/>
</dbReference>
<comment type="caution">
    <text evidence="3">The sequence shown here is derived from an EMBL/GenBank/DDBJ whole genome shotgun (WGS) entry which is preliminary data.</text>
</comment>
<feature type="non-terminal residue" evidence="3">
    <location>
        <position position="1"/>
    </location>
</feature>
<organism evidence="3">
    <name type="scientific">Tanacetum cinerariifolium</name>
    <name type="common">Dalmatian daisy</name>
    <name type="synonym">Chrysanthemum cinerariifolium</name>
    <dbReference type="NCBI Taxonomy" id="118510"/>
    <lineage>
        <taxon>Eukaryota</taxon>
        <taxon>Viridiplantae</taxon>
        <taxon>Streptophyta</taxon>
        <taxon>Embryophyta</taxon>
        <taxon>Tracheophyta</taxon>
        <taxon>Spermatophyta</taxon>
        <taxon>Magnoliopsida</taxon>
        <taxon>eudicotyledons</taxon>
        <taxon>Gunneridae</taxon>
        <taxon>Pentapetalae</taxon>
        <taxon>asterids</taxon>
        <taxon>campanulids</taxon>
        <taxon>Asterales</taxon>
        <taxon>Asteraceae</taxon>
        <taxon>Asteroideae</taxon>
        <taxon>Anthemideae</taxon>
        <taxon>Anthemidinae</taxon>
        <taxon>Tanacetum</taxon>
    </lineage>
</organism>
<feature type="coiled-coil region" evidence="1">
    <location>
        <begin position="430"/>
        <end position="464"/>
    </location>
</feature>
<accession>A0A6L2N3Z9</accession>
<protein>
    <submittedName>
        <fullName evidence="3">Putative ribonuclease H-like domain-containing protein</fullName>
    </submittedName>
</protein>
<feature type="coiled-coil region" evidence="1">
    <location>
        <begin position="635"/>
        <end position="662"/>
    </location>
</feature>
<dbReference type="PANTHER" id="PTHR11439">
    <property type="entry name" value="GAG-POL-RELATED RETROTRANSPOSON"/>
    <property type="match status" value="1"/>
</dbReference>
<dbReference type="AlphaFoldDB" id="A0A6L2N3Z9"/>
<keyword evidence="1" id="KW-0175">Coiled coil</keyword>
<evidence type="ECO:0000256" key="2">
    <source>
        <dbReference type="SAM" id="MobiDB-lite"/>
    </source>
</evidence>